<sequence>QDPFPLPLSAQVGIVDAPEDGMPVRPAPRPDEPTETLRARLVYQSRKRGTLECDLLLSTFADENLRAMSDAELREYDELLNEPEWHIYYWAIGKRNPPERWVGSHILERLKTHARNDAKVIRRMPDL</sequence>
<dbReference type="GO" id="GO:0005739">
    <property type="term" value="C:mitochondrion"/>
    <property type="evidence" value="ECO:0007669"/>
    <property type="project" value="InterPro"/>
</dbReference>
<dbReference type="InParanoid" id="J0D195"/>
<evidence type="ECO:0000313" key="4">
    <source>
        <dbReference type="Proteomes" id="UP000006514"/>
    </source>
</evidence>
<dbReference type="SUPFAM" id="SSF109910">
    <property type="entry name" value="YgfY-like"/>
    <property type="match status" value="1"/>
</dbReference>
<dbReference type="Gene3D" id="1.10.150.250">
    <property type="entry name" value="Flavinator of succinate dehydrogenase"/>
    <property type="match status" value="1"/>
</dbReference>
<name>J0D195_AURST</name>
<evidence type="ECO:0000313" key="3">
    <source>
        <dbReference type="EMBL" id="EJD39514.1"/>
    </source>
</evidence>
<dbReference type="InterPro" id="IPR028882">
    <property type="entry name" value="SDHAF2"/>
</dbReference>
<feature type="non-terminal residue" evidence="3">
    <location>
        <position position="1"/>
    </location>
</feature>
<dbReference type="InterPro" id="IPR005631">
    <property type="entry name" value="SDH"/>
</dbReference>
<proteinExistence type="inferred from homology"/>
<keyword evidence="1" id="KW-0496">Mitochondrion</keyword>
<dbReference type="GO" id="GO:0006121">
    <property type="term" value="P:mitochondrial electron transport, succinate to ubiquinone"/>
    <property type="evidence" value="ECO:0007669"/>
    <property type="project" value="TreeGrafter"/>
</dbReference>
<evidence type="ECO:0000256" key="1">
    <source>
        <dbReference type="ARBA" id="ARBA00023128"/>
    </source>
</evidence>
<organism evidence="3 4">
    <name type="scientific">Auricularia subglabra (strain TFB-10046 / SS5)</name>
    <name type="common">White-rot fungus</name>
    <name type="synonym">Auricularia delicata (strain TFB10046)</name>
    <dbReference type="NCBI Taxonomy" id="717982"/>
    <lineage>
        <taxon>Eukaryota</taxon>
        <taxon>Fungi</taxon>
        <taxon>Dikarya</taxon>
        <taxon>Basidiomycota</taxon>
        <taxon>Agaricomycotina</taxon>
        <taxon>Agaricomycetes</taxon>
        <taxon>Auriculariales</taxon>
        <taxon>Auriculariaceae</taxon>
        <taxon>Auricularia</taxon>
    </lineage>
</organism>
<protein>
    <submittedName>
        <fullName evidence="3">DUF339-domain-containing protein</fullName>
    </submittedName>
</protein>
<dbReference type="InterPro" id="IPR036714">
    <property type="entry name" value="SDH_sf"/>
</dbReference>
<dbReference type="AlphaFoldDB" id="J0D195"/>
<feature type="non-terminal residue" evidence="3">
    <location>
        <position position="127"/>
    </location>
</feature>
<dbReference type="GO" id="GO:0034553">
    <property type="term" value="P:mitochondrial respiratory chain complex II assembly"/>
    <property type="evidence" value="ECO:0007669"/>
    <property type="project" value="TreeGrafter"/>
</dbReference>
<dbReference type="FunCoup" id="J0D195">
    <property type="interactions" value="49"/>
</dbReference>
<dbReference type="HAMAP" id="MF_03057">
    <property type="entry name" value="SDHAF2"/>
    <property type="match status" value="1"/>
</dbReference>
<evidence type="ECO:0000256" key="2">
    <source>
        <dbReference type="ARBA" id="ARBA00023186"/>
    </source>
</evidence>
<dbReference type="Pfam" id="PF03937">
    <property type="entry name" value="Sdh5"/>
    <property type="match status" value="1"/>
</dbReference>
<dbReference type="PANTHER" id="PTHR12469:SF2">
    <property type="entry name" value="SUCCINATE DEHYDROGENASE ASSEMBLY FACTOR 2, MITOCHONDRIAL"/>
    <property type="match status" value="1"/>
</dbReference>
<dbReference type="OrthoDB" id="284292at2759"/>
<dbReference type="eggNOG" id="KOG3326">
    <property type="taxonomic scope" value="Eukaryota"/>
</dbReference>
<reference evidence="4" key="1">
    <citation type="journal article" date="2012" name="Science">
        <title>The Paleozoic origin of enzymatic lignin decomposition reconstructed from 31 fungal genomes.</title>
        <authorList>
            <person name="Floudas D."/>
            <person name="Binder M."/>
            <person name="Riley R."/>
            <person name="Barry K."/>
            <person name="Blanchette R.A."/>
            <person name="Henrissat B."/>
            <person name="Martinez A.T."/>
            <person name="Otillar R."/>
            <person name="Spatafora J.W."/>
            <person name="Yadav J.S."/>
            <person name="Aerts A."/>
            <person name="Benoit I."/>
            <person name="Boyd A."/>
            <person name="Carlson A."/>
            <person name="Copeland A."/>
            <person name="Coutinho P.M."/>
            <person name="de Vries R.P."/>
            <person name="Ferreira P."/>
            <person name="Findley K."/>
            <person name="Foster B."/>
            <person name="Gaskell J."/>
            <person name="Glotzer D."/>
            <person name="Gorecki P."/>
            <person name="Heitman J."/>
            <person name="Hesse C."/>
            <person name="Hori C."/>
            <person name="Igarashi K."/>
            <person name="Jurgens J.A."/>
            <person name="Kallen N."/>
            <person name="Kersten P."/>
            <person name="Kohler A."/>
            <person name="Kuees U."/>
            <person name="Kumar T.K.A."/>
            <person name="Kuo A."/>
            <person name="LaButti K."/>
            <person name="Larrondo L.F."/>
            <person name="Lindquist E."/>
            <person name="Ling A."/>
            <person name="Lombard V."/>
            <person name="Lucas S."/>
            <person name="Lundell T."/>
            <person name="Martin R."/>
            <person name="McLaughlin D.J."/>
            <person name="Morgenstern I."/>
            <person name="Morin E."/>
            <person name="Murat C."/>
            <person name="Nagy L.G."/>
            <person name="Nolan M."/>
            <person name="Ohm R.A."/>
            <person name="Patyshakuliyeva A."/>
            <person name="Rokas A."/>
            <person name="Ruiz-Duenas F.J."/>
            <person name="Sabat G."/>
            <person name="Salamov A."/>
            <person name="Samejima M."/>
            <person name="Schmutz J."/>
            <person name="Slot J.C."/>
            <person name="St John F."/>
            <person name="Stenlid J."/>
            <person name="Sun H."/>
            <person name="Sun S."/>
            <person name="Syed K."/>
            <person name="Tsang A."/>
            <person name="Wiebenga A."/>
            <person name="Young D."/>
            <person name="Pisabarro A."/>
            <person name="Eastwood D.C."/>
            <person name="Martin F."/>
            <person name="Cullen D."/>
            <person name="Grigoriev I.V."/>
            <person name="Hibbett D.S."/>
        </authorList>
    </citation>
    <scope>NUCLEOTIDE SEQUENCE [LARGE SCALE GENOMIC DNA]</scope>
    <source>
        <strain evidence="4">TFB10046</strain>
    </source>
</reference>
<dbReference type="PANTHER" id="PTHR12469">
    <property type="entry name" value="PROTEIN EMI5 HOMOLOG, MITOCHONDRIAL"/>
    <property type="match status" value="1"/>
</dbReference>
<dbReference type="OMA" id="YGKPQNP"/>
<gene>
    <name evidence="3" type="ORF">AURDEDRAFT_23819</name>
</gene>
<accession>J0D195</accession>
<keyword evidence="2" id="KW-0143">Chaperone</keyword>
<dbReference type="KEGG" id="adl:AURDEDRAFT_23819"/>
<dbReference type="Proteomes" id="UP000006514">
    <property type="component" value="Unassembled WGS sequence"/>
</dbReference>
<dbReference type="GO" id="GO:0006099">
    <property type="term" value="P:tricarboxylic acid cycle"/>
    <property type="evidence" value="ECO:0007669"/>
    <property type="project" value="TreeGrafter"/>
</dbReference>
<keyword evidence="4" id="KW-1185">Reference proteome</keyword>
<dbReference type="FunFam" id="1.10.150.250:FF:000004">
    <property type="entry name" value="Succinate dehydrogenase assembly factor 2, mitochondrial"/>
    <property type="match status" value="1"/>
</dbReference>
<dbReference type="EMBL" id="JH687812">
    <property type="protein sequence ID" value="EJD39514.1"/>
    <property type="molecule type" value="Genomic_DNA"/>
</dbReference>